<gene>
    <name evidence="1" type="ORF">SAMN04487759_11242</name>
</gene>
<accession>A0A1H2T6H5</accession>
<dbReference type="RefSeq" id="WP_074686227.1">
    <property type="nucleotide sequence ID" value="NZ_FNNF01000012.1"/>
</dbReference>
<dbReference type="OrthoDB" id="3035538at2"/>
<dbReference type="Proteomes" id="UP000182429">
    <property type="component" value="Unassembled WGS sequence"/>
</dbReference>
<sequence>MLNIAICDNYIRNKVTDLENTDLVTFWAANNSKKQISEDYDQKIGSNVKIKFNKSGYNKKGKNIILGMENGHWYLSERAFVAGNVDFR</sequence>
<dbReference type="EMBL" id="FNNF01000012">
    <property type="protein sequence ID" value="SDW39315.1"/>
    <property type="molecule type" value="Genomic_DNA"/>
</dbReference>
<evidence type="ECO:0000313" key="2">
    <source>
        <dbReference type="Proteomes" id="UP000182429"/>
    </source>
</evidence>
<proteinExistence type="predicted"/>
<evidence type="ECO:0000313" key="1">
    <source>
        <dbReference type="EMBL" id="SDW39315.1"/>
    </source>
</evidence>
<dbReference type="AlphaFoldDB" id="A0A1H2T6H5"/>
<reference evidence="1 2" key="1">
    <citation type="submission" date="2016-10" db="EMBL/GenBank/DDBJ databases">
        <authorList>
            <person name="de Groot N.N."/>
        </authorList>
    </citation>
    <scope>NUCLEOTIDE SEQUENCE [LARGE SCALE GENOMIC DNA]</scope>
    <source>
        <strain evidence="1 2">S3b</strain>
    </source>
</reference>
<protein>
    <submittedName>
        <fullName evidence="1">Uncharacterized protein</fullName>
    </submittedName>
</protein>
<name>A0A1H2T6H5_9FIRM</name>
<organism evidence="1 2">
    <name type="scientific">Kandleria vitulina</name>
    <dbReference type="NCBI Taxonomy" id="1630"/>
    <lineage>
        <taxon>Bacteria</taxon>
        <taxon>Bacillati</taxon>
        <taxon>Bacillota</taxon>
        <taxon>Erysipelotrichia</taxon>
        <taxon>Erysipelotrichales</taxon>
        <taxon>Coprobacillaceae</taxon>
        <taxon>Kandleria</taxon>
    </lineage>
</organism>